<keyword evidence="4 7" id="KW-0808">Transferase</keyword>
<dbReference type="Gene3D" id="3.20.10.10">
    <property type="entry name" value="D-amino Acid Aminotransferase, subunit A, domain 2"/>
    <property type="match status" value="2"/>
</dbReference>
<dbReference type="GO" id="GO:0005737">
    <property type="term" value="C:cytoplasm"/>
    <property type="evidence" value="ECO:0007669"/>
    <property type="project" value="UniProtKB-ARBA"/>
</dbReference>
<dbReference type="GO" id="GO:0009082">
    <property type="term" value="P:branched-chain amino acid biosynthetic process"/>
    <property type="evidence" value="ECO:0007669"/>
    <property type="project" value="UniProtKB-KW"/>
</dbReference>
<evidence type="ECO:0000256" key="4">
    <source>
        <dbReference type="ARBA" id="ARBA00022679"/>
    </source>
</evidence>
<dbReference type="NCBIfam" id="NF009897">
    <property type="entry name" value="PRK13357.1"/>
    <property type="match status" value="1"/>
</dbReference>
<dbReference type="FunFam" id="3.20.10.10:FF:000003">
    <property type="entry name" value="Branched-chain-amino-acid aminotransferase"/>
    <property type="match status" value="1"/>
</dbReference>
<dbReference type="CDD" id="cd01557">
    <property type="entry name" value="BCAT_beta_family"/>
    <property type="match status" value="1"/>
</dbReference>
<comment type="catalytic activity">
    <reaction evidence="7">
        <text>L-isoleucine + 2-oxoglutarate = (S)-3-methyl-2-oxopentanoate + L-glutamate</text>
        <dbReference type="Rhea" id="RHEA:24801"/>
        <dbReference type="ChEBI" id="CHEBI:16810"/>
        <dbReference type="ChEBI" id="CHEBI:29985"/>
        <dbReference type="ChEBI" id="CHEBI:35146"/>
        <dbReference type="ChEBI" id="CHEBI:58045"/>
        <dbReference type="EC" id="2.6.1.42"/>
    </reaction>
</comment>
<dbReference type="FunFam" id="3.30.470.10:FF:000003">
    <property type="entry name" value="Branched-chain-amino-acid aminotransferase"/>
    <property type="match status" value="1"/>
</dbReference>
<dbReference type="Gene3D" id="3.30.470.10">
    <property type="match status" value="2"/>
</dbReference>
<sequence length="633" mass="69647">MAPSSSPLLLTSESGEKYANVKWEELGFALIPTDYMYVAKCRQGESFSQGKIVPYGDISISPCSPILNYGQGLFEGLKAYRTEDDRIRVFRPEQNALRMQTGAERLCMTAPSMEQFVEAVKQTVLANKKWVPPSGKGALYIRPLLIGSGAILGVAPAPEYTFLIYVSPVGDYHKVSSGLNLKVDHKYHRAHYGGTGGIKSCTNYSPVVKSLVEAKSSGFSDVLFLDAATGRNIEEVSTCNIFIVKGNIVSTPPTSGTILPGITRKSISELARDIGYQVQERDVSIDELLEAEEAFCTGTAVVVKAVETVTFHDKKVKYRTGEEALSTKLHSMLTSIQMGLVEDTKGWMGLFEGLKAYRTEDGQITLFRPDQNALPMQTGTERLCMTSPSVEQFIKAVKQTVLANKKWVPPPGKGTLYIRPLLIGSGAMLGLASAPEYTFLILPLENTTSSGLMNLKVKHHNYHRSHFGGTGGVVKSFLEAKSSSFSDVLFLDAATGKNIEELYTCNIFIVKGNIVSTPQILGTILPGITRKNISELARDIGYKVEERDISVDEMLEAKEVFYTGTATVVKAVETVTKREEALSTKLYTMLTDIQMGIVEDKKGWMVEVDGRDDLKRSLKSRKRKPMFLPLCMI</sequence>
<protein>
    <recommendedName>
        <fullName evidence="7">Branched-chain-amino-acid aminotransferase</fullName>
        <ecNumber evidence="7">2.6.1.42</ecNumber>
    </recommendedName>
</protein>
<comment type="catalytic activity">
    <reaction evidence="7">
        <text>L-valine + 2-oxoglutarate = 3-methyl-2-oxobutanoate + L-glutamate</text>
        <dbReference type="Rhea" id="RHEA:24813"/>
        <dbReference type="ChEBI" id="CHEBI:11851"/>
        <dbReference type="ChEBI" id="CHEBI:16810"/>
        <dbReference type="ChEBI" id="CHEBI:29985"/>
        <dbReference type="ChEBI" id="CHEBI:57762"/>
        <dbReference type="EC" id="2.6.1.42"/>
    </reaction>
</comment>
<comment type="catalytic activity">
    <reaction evidence="7">
        <text>L-leucine + 2-oxoglutarate = 4-methyl-2-oxopentanoate + L-glutamate</text>
        <dbReference type="Rhea" id="RHEA:18321"/>
        <dbReference type="ChEBI" id="CHEBI:16810"/>
        <dbReference type="ChEBI" id="CHEBI:17865"/>
        <dbReference type="ChEBI" id="CHEBI:29985"/>
        <dbReference type="ChEBI" id="CHEBI:57427"/>
        <dbReference type="EC" id="2.6.1.42"/>
    </reaction>
</comment>
<keyword evidence="9" id="KW-1185">Reference proteome</keyword>
<evidence type="ECO:0000256" key="3">
    <source>
        <dbReference type="ARBA" id="ARBA00022576"/>
    </source>
</evidence>
<name>A0A565BHA8_9BRAS</name>
<dbReference type="InterPro" id="IPR043132">
    <property type="entry name" value="BCAT-like_C"/>
</dbReference>
<dbReference type="PANTHER" id="PTHR42825">
    <property type="entry name" value="AMINO ACID AMINOTRANSFERASE"/>
    <property type="match status" value="1"/>
</dbReference>
<keyword evidence="5 6" id="KW-0663">Pyridoxal phosphate</keyword>
<reference evidence="8" key="1">
    <citation type="submission" date="2019-07" db="EMBL/GenBank/DDBJ databases">
        <authorList>
            <person name="Dittberner H."/>
        </authorList>
    </citation>
    <scope>NUCLEOTIDE SEQUENCE [LARGE SCALE GENOMIC DNA]</scope>
</reference>
<dbReference type="GO" id="GO:0052654">
    <property type="term" value="F:L-leucine-2-oxoglutarate transaminase activity"/>
    <property type="evidence" value="ECO:0007669"/>
    <property type="project" value="RHEA"/>
</dbReference>
<evidence type="ECO:0000313" key="8">
    <source>
        <dbReference type="EMBL" id="VVB00683.1"/>
    </source>
</evidence>
<dbReference type="NCBIfam" id="TIGR01123">
    <property type="entry name" value="ilvE_II"/>
    <property type="match status" value="1"/>
</dbReference>
<evidence type="ECO:0000256" key="2">
    <source>
        <dbReference type="ARBA" id="ARBA00009320"/>
    </source>
</evidence>
<evidence type="ECO:0000256" key="5">
    <source>
        <dbReference type="ARBA" id="ARBA00022898"/>
    </source>
</evidence>
<keyword evidence="7" id="KW-0100">Branched-chain amino acid biosynthesis</keyword>
<dbReference type="AlphaFoldDB" id="A0A565BHA8"/>
<dbReference type="PROSITE" id="PS00770">
    <property type="entry name" value="AA_TRANSFER_CLASS_4"/>
    <property type="match status" value="1"/>
</dbReference>
<evidence type="ECO:0000313" key="9">
    <source>
        <dbReference type="Proteomes" id="UP000489600"/>
    </source>
</evidence>
<comment type="caution">
    <text evidence="8">The sequence shown here is derived from an EMBL/GenBank/DDBJ whole genome shotgun (WGS) entry which is preliminary data.</text>
</comment>
<dbReference type="InterPro" id="IPR033939">
    <property type="entry name" value="BCAT_family"/>
</dbReference>
<dbReference type="GO" id="GO:0052655">
    <property type="term" value="F:L-valine-2-oxoglutarate transaminase activity"/>
    <property type="evidence" value="ECO:0007669"/>
    <property type="project" value="RHEA"/>
</dbReference>
<dbReference type="InterPro" id="IPR005786">
    <property type="entry name" value="B_amino_transII"/>
</dbReference>
<dbReference type="InterPro" id="IPR001544">
    <property type="entry name" value="Aminotrans_IV"/>
</dbReference>
<dbReference type="Proteomes" id="UP000489600">
    <property type="component" value="Unassembled WGS sequence"/>
</dbReference>
<dbReference type="InterPro" id="IPR043131">
    <property type="entry name" value="BCAT-like_N"/>
</dbReference>
<dbReference type="InterPro" id="IPR018300">
    <property type="entry name" value="Aminotrans_IV_CS"/>
</dbReference>
<dbReference type="EC" id="2.6.1.42" evidence="7"/>
<dbReference type="PANTHER" id="PTHR42825:SF11">
    <property type="entry name" value="BRANCHED-CHAIN-AMINO-ACID AMINOTRANSFERASE 6"/>
    <property type="match status" value="1"/>
</dbReference>
<accession>A0A565BHA8</accession>
<evidence type="ECO:0000256" key="6">
    <source>
        <dbReference type="RuleBase" id="RU004516"/>
    </source>
</evidence>
<evidence type="ECO:0000256" key="1">
    <source>
        <dbReference type="ARBA" id="ARBA00001933"/>
    </source>
</evidence>
<keyword evidence="3 7" id="KW-0032">Aminotransferase</keyword>
<dbReference type="EMBL" id="CABITT030000004">
    <property type="protein sequence ID" value="VVB00683.1"/>
    <property type="molecule type" value="Genomic_DNA"/>
</dbReference>
<dbReference type="Pfam" id="PF01063">
    <property type="entry name" value="Aminotran_4"/>
    <property type="match status" value="2"/>
</dbReference>
<keyword evidence="7" id="KW-0028">Amino-acid biosynthesis</keyword>
<dbReference type="InterPro" id="IPR036038">
    <property type="entry name" value="Aminotransferase-like"/>
</dbReference>
<gene>
    <name evidence="8" type="ORF">ANE_LOCUS11127</name>
</gene>
<evidence type="ECO:0000256" key="7">
    <source>
        <dbReference type="RuleBase" id="RU004517"/>
    </source>
</evidence>
<comment type="similarity">
    <text evidence="2 7">Belongs to the class-IV pyridoxal-phosphate-dependent aminotransferase family.</text>
</comment>
<dbReference type="GO" id="GO:0008652">
    <property type="term" value="P:amino acid biosynthetic process"/>
    <property type="evidence" value="ECO:0007669"/>
    <property type="project" value="UniProtKB-KW"/>
</dbReference>
<organism evidence="8 9">
    <name type="scientific">Arabis nemorensis</name>
    <dbReference type="NCBI Taxonomy" id="586526"/>
    <lineage>
        <taxon>Eukaryota</taxon>
        <taxon>Viridiplantae</taxon>
        <taxon>Streptophyta</taxon>
        <taxon>Embryophyta</taxon>
        <taxon>Tracheophyta</taxon>
        <taxon>Spermatophyta</taxon>
        <taxon>Magnoliopsida</taxon>
        <taxon>eudicotyledons</taxon>
        <taxon>Gunneridae</taxon>
        <taxon>Pentapetalae</taxon>
        <taxon>rosids</taxon>
        <taxon>malvids</taxon>
        <taxon>Brassicales</taxon>
        <taxon>Brassicaceae</taxon>
        <taxon>Arabideae</taxon>
        <taxon>Arabis</taxon>
    </lineage>
</organism>
<comment type="cofactor">
    <cofactor evidence="1 6">
        <name>pyridoxal 5'-phosphate</name>
        <dbReference type="ChEBI" id="CHEBI:597326"/>
    </cofactor>
</comment>
<dbReference type="OrthoDB" id="409992at2759"/>
<dbReference type="GO" id="GO:0052656">
    <property type="term" value="F:L-isoleucine-2-oxoglutarate transaminase activity"/>
    <property type="evidence" value="ECO:0007669"/>
    <property type="project" value="RHEA"/>
</dbReference>
<dbReference type="SUPFAM" id="SSF56752">
    <property type="entry name" value="D-aminoacid aminotransferase-like PLP-dependent enzymes"/>
    <property type="match status" value="2"/>
</dbReference>
<proteinExistence type="inferred from homology"/>